<accession>A0ABP2BQG6</accession>
<evidence type="ECO:0000313" key="1">
    <source>
        <dbReference type="EMBL" id="CUX58412.1"/>
    </source>
</evidence>
<comment type="caution">
    <text evidence="1">The sequence shown here is derived from an EMBL/GenBank/DDBJ whole genome shotgun (WGS) entry which is preliminary data.</text>
</comment>
<gene>
    <name evidence="1" type="ORF">AGR13a_Lc30114</name>
</gene>
<sequence length="104" mass="11344">MTPATVGESTLGVRLALGKFVLATESMAEWAAVGDHAHSRGVTAHHIAGGDFNGRAYAAPSLSHDLARLGERQFYRRRRHLAHRIPTLKSLAELRHIAPSRSLL</sequence>
<organism evidence="1 2">
    <name type="scientific">Agrobacterium genomosp. 13 str. CFBP 6927</name>
    <dbReference type="NCBI Taxonomy" id="1183428"/>
    <lineage>
        <taxon>Bacteria</taxon>
        <taxon>Pseudomonadati</taxon>
        <taxon>Pseudomonadota</taxon>
        <taxon>Alphaproteobacteria</taxon>
        <taxon>Hyphomicrobiales</taxon>
        <taxon>Rhizobiaceae</taxon>
        <taxon>Rhizobium/Agrobacterium group</taxon>
        <taxon>Agrobacterium</taxon>
        <taxon>Agrobacterium tumefaciens complex</taxon>
    </lineage>
</organism>
<dbReference type="Proteomes" id="UP000191812">
    <property type="component" value="Unassembled WGS sequence"/>
</dbReference>
<proteinExistence type="predicted"/>
<evidence type="ECO:0008006" key="3">
    <source>
        <dbReference type="Google" id="ProtNLM"/>
    </source>
</evidence>
<dbReference type="EMBL" id="FBWH01000042">
    <property type="protein sequence ID" value="CUX58412.1"/>
    <property type="molecule type" value="Genomic_DNA"/>
</dbReference>
<protein>
    <recommendedName>
        <fullName evidence="3">Transposase</fullName>
    </recommendedName>
</protein>
<name>A0ABP2BQG6_9HYPH</name>
<reference evidence="1 2" key="1">
    <citation type="submission" date="2016-01" db="EMBL/GenBank/DDBJ databases">
        <authorList>
            <person name="Regsiter A."/>
            <person name="william w."/>
        </authorList>
    </citation>
    <scope>NUCLEOTIDE SEQUENCE [LARGE SCALE GENOMIC DNA]</scope>
    <source>
        <strain evidence="1 2">CFBP 6927</strain>
    </source>
</reference>
<keyword evidence="2" id="KW-1185">Reference proteome</keyword>
<evidence type="ECO:0000313" key="2">
    <source>
        <dbReference type="Proteomes" id="UP000191812"/>
    </source>
</evidence>